<keyword evidence="2" id="KW-1185">Reference proteome</keyword>
<name>A0A6N0P0E1_9CREN</name>
<dbReference type="GeneID" id="55642467"/>
<evidence type="ECO:0000313" key="1">
    <source>
        <dbReference type="EMBL" id="QKR00831.1"/>
    </source>
</evidence>
<organism evidence="1 2">
    <name type="scientific">Metallosphaera tengchongensis</name>
    <dbReference type="NCBI Taxonomy" id="1532350"/>
    <lineage>
        <taxon>Archaea</taxon>
        <taxon>Thermoproteota</taxon>
        <taxon>Thermoprotei</taxon>
        <taxon>Sulfolobales</taxon>
        <taxon>Sulfolobaceae</taxon>
        <taxon>Metallosphaera</taxon>
    </lineage>
</organism>
<reference evidence="1 2" key="1">
    <citation type="submission" date="2020-02" db="EMBL/GenBank/DDBJ databases">
        <title>Comparative genome analysis reveals the metabolism and evolution of the thermophilic archaeal genus Metallosphaera.</title>
        <authorList>
            <person name="Jiang C."/>
        </authorList>
    </citation>
    <scope>NUCLEOTIDE SEQUENCE [LARGE SCALE GENOMIC DNA]</scope>
    <source>
        <strain evidence="1 2">Ric-A</strain>
    </source>
</reference>
<accession>A0A6N0P0E1</accession>
<evidence type="ECO:0000313" key="2">
    <source>
        <dbReference type="Proteomes" id="UP000509301"/>
    </source>
</evidence>
<dbReference type="RefSeq" id="WP_174632223.1">
    <property type="nucleotide sequence ID" value="NZ_CP049074.1"/>
</dbReference>
<dbReference type="KEGG" id="mten:GWK48_10950"/>
<protein>
    <submittedName>
        <fullName evidence="1">Uncharacterized protein</fullName>
    </submittedName>
</protein>
<dbReference type="EMBL" id="CP049074">
    <property type="protein sequence ID" value="QKR00831.1"/>
    <property type="molecule type" value="Genomic_DNA"/>
</dbReference>
<dbReference type="Proteomes" id="UP000509301">
    <property type="component" value="Chromosome"/>
</dbReference>
<sequence length="370" mass="43247">MCADLVDIDYASPETWDRYIREDIMRVYNVTSKVLNLFQQAERYANSTYDKLDGNLKRILLGGVIREEDGSFAYTRNSSAEFYADIFGLRMDYNAYLQSLQLNTPISIRLMVTEPIKVGSSHKSIRDYVKDMNDLARRTIISSGFTPSREVENVSLGDLDRVLNTFKELFESLVNFSSVYNPRTFFITSLTGDTFKAFLEAYGKLNNENVRDRVFRRFGVVRLADFLRDEKYAIFGYANNSLGRYITELEKMVYDFLHKFKPEFIRMDRDIASDYKSLLSSYLTSTTLGEVLDFSWWGSIKCVIPISNLPSTVTCDNTYSPGYYKYRSREYALIEMFEEFSIPLLLYYDLEIEKYSDYVVWLRPKREVNT</sequence>
<dbReference type="AlphaFoldDB" id="A0A6N0P0E1"/>
<proteinExistence type="predicted"/>
<dbReference type="OrthoDB" id="43947at2157"/>
<gene>
    <name evidence="1" type="ORF">GWK48_10950</name>
</gene>